<evidence type="ECO:0000313" key="2">
    <source>
        <dbReference type="EMBL" id="JAD24429.1"/>
    </source>
</evidence>
<reference evidence="2" key="1">
    <citation type="submission" date="2014-09" db="EMBL/GenBank/DDBJ databases">
        <authorList>
            <person name="Magalhaes I.L.F."/>
            <person name="Oliveira U."/>
            <person name="Santos F.R."/>
            <person name="Vidigal T.H.D.A."/>
            <person name="Brescovit A.D."/>
            <person name="Santos A.J."/>
        </authorList>
    </citation>
    <scope>NUCLEOTIDE SEQUENCE</scope>
    <source>
        <tissue evidence="2">Shoot tissue taken approximately 20 cm above the soil surface</tissue>
    </source>
</reference>
<accession>A0A0A8YE82</accession>
<sequence length="88" mass="9819">MSNSVATIGWCSNQVCLPHLHLDLHKGGCGVDQLRKHLLRSNLVGSIGEERRPRPIKEVVGQRLRSFGPRRAHLNRGKNFRDDQGGGQ</sequence>
<protein>
    <submittedName>
        <fullName evidence="2">Uncharacterized protein</fullName>
    </submittedName>
</protein>
<dbReference type="AlphaFoldDB" id="A0A0A8YE82"/>
<dbReference type="EMBL" id="GBRH01273466">
    <property type="protein sequence ID" value="JAD24429.1"/>
    <property type="molecule type" value="Transcribed_RNA"/>
</dbReference>
<feature type="compositionally biased region" description="Basic and acidic residues" evidence="1">
    <location>
        <begin position="79"/>
        <end position="88"/>
    </location>
</feature>
<organism evidence="2">
    <name type="scientific">Arundo donax</name>
    <name type="common">Giant reed</name>
    <name type="synonym">Donax arundinaceus</name>
    <dbReference type="NCBI Taxonomy" id="35708"/>
    <lineage>
        <taxon>Eukaryota</taxon>
        <taxon>Viridiplantae</taxon>
        <taxon>Streptophyta</taxon>
        <taxon>Embryophyta</taxon>
        <taxon>Tracheophyta</taxon>
        <taxon>Spermatophyta</taxon>
        <taxon>Magnoliopsida</taxon>
        <taxon>Liliopsida</taxon>
        <taxon>Poales</taxon>
        <taxon>Poaceae</taxon>
        <taxon>PACMAD clade</taxon>
        <taxon>Arundinoideae</taxon>
        <taxon>Arundineae</taxon>
        <taxon>Arundo</taxon>
    </lineage>
</organism>
<feature type="compositionally biased region" description="Basic residues" evidence="1">
    <location>
        <begin position="68"/>
        <end position="78"/>
    </location>
</feature>
<name>A0A0A8YE82_ARUDO</name>
<feature type="region of interest" description="Disordered" evidence="1">
    <location>
        <begin position="67"/>
        <end position="88"/>
    </location>
</feature>
<reference evidence="2" key="2">
    <citation type="journal article" date="2015" name="Data Brief">
        <title>Shoot transcriptome of the giant reed, Arundo donax.</title>
        <authorList>
            <person name="Barrero R.A."/>
            <person name="Guerrero F.D."/>
            <person name="Moolhuijzen P."/>
            <person name="Goolsby J.A."/>
            <person name="Tidwell J."/>
            <person name="Bellgard S.E."/>
            <person name="Bellgard M.I."/>
        </authorList>
    </citation>
    <scope>NUCLEOTIDE SEQUENCE</scope>
    <source>
        <tissue evidence="2">Shoot tissue taken approximately 20 cm above the soil surface</tissue>
    </source>
</reference>
<proteinExistence type="predicted"/>
<evidence type="ECO:0000256" key="1">
    <source>
        <dbReference type="SAM" id="MobiDB-lite"/>
    </source>
</evidence>